<dbReference type="InterPro" id="IPR012944">
    <property type="entry name" value="SusD_RagB_dom"/>
</dbReference>
<evidence type="ECO:0000259" key="7">
    <source>
        <dbReference type="Pfam" id="PF14322"/>
    </source>
</evidence>
<reference evidence="9" key="1">
    <citation type="submission" date="2017-04" db="EMBL/GenBank/DDBJ databases">
        <authorList>
            <person name="Varghese N."/>
            <person name="Submissions S."/>
        </authorList>
    </citation>
    <scope>NUCLEOTIDE SEQUENCE [LARGE SCALE GENOMIC DNA]</scope>
    <source>
        <strain evidence="9">DSM 12126</strain>
    </source>
</reference>
<keyword evidence="4" id="KW-0472">Membrane</keyword>
<evidence type="ECO:0000256" key="1">
    <source>
        <dbReference type="ARBA" id="ARBA00004442"/>
    </source>
</evidence>
<dbReference type="Gene3D" id="1.25.40.390">
    <property type="match status" value="1"/>
</dbReference>
<feature type="domain" description="SusD-like N-terminal" evidence="7">
    <location>
        <begin position="97"/>
        <end position="237"/>
    </location>
</feature>
<dbReference type="Proteomes" id="UP000192756">
    <property type="component" value="Unassembled WGS sequence"/>
</dbReference>
<dbReference type="EMBL" id="FWXT01000005">
    <property type="protein sequence ID" value="SMD06674.1"/>
    <property type="molecule type" value="Genomic_DNA"/>
</dbReference>
<evidence type="ECO:0000256" key="3">
    <source>
        <dbReference type="ARBA" id="ARBA00022729"/>
    </source>
</evidence>
<accession>A0A1W2EAB9</accession>
<dbReference type="PROSITE" id="PS51257">
    <property type="entry name" value="PROKAR_LIPOPROTEIN"/>
    <property type="match status" value="1"/>
</dbReference>
<dbReference type="Pfam" id="PF14322">
    <property type="entry name" value="SusD-like_3"/>
    <property type="match status" value="1"/>
</dbReference>
<keyword evidence="3" id="KW-0732">Signal</keyword>
<organism evidence="8 9">
    <name type="scientific">Pedobacter africanus</name>
    <dbReference type="NCBI Taxonomy" id="151894"/>
    <lineage>
        <taxon>Bacteria</taxon>
        <taxon>Pseudomonadati</taxon>
        <taxon>Bacteroidota</taxon>
        <taxon>Sphingobacteriia</taxon>
        <taxon>Sphingobacteriales</taxon>
        <taxon>Sphingobacteriaceae</taxon>
        <taxon>Pedobacter</taxon>
    </lineage>
</organism>
<dbReference type="AlphaFoldDB" id="A0A1W2EAB9"/>
<protein>
    <submittedName>
        <fullName evidence="8">Starch-binding associating with outer membrane</fullName>
    </submittedName>
</protein>
<dbReference type="InterPro" id="IPR011990">
    <property type="entry name" value="TPR-like_helical_dom_sf"/>
</dbReference>
<gene>
    <name evidence="8" type="ORF">SAMN04488524_4627</name>
</gene>
<evidence type="ECO:0000313" key="8">
    <source>
        <dbReference type="EMBL" id="SMD06674.1"/>
    </source>
</evidence>
<proteinExistence type="inferred from homology"/>
<evidence type="ECO:0000256" key="2">
    <source>
        <dbReference type="ARBA" id="ARBA00006275"/>
    </source>
</evidence>
<dbReference type="SUPFAM" id="SSF48452">
    <property type="entry name" value="TPR-like"/>
    <property type="match status" value="1"/>
</dbReference>
<comment type="subcellular location">
    <subcellularLocation>
        <location evidence="1">Cell outer membrane</location>
    </subcellularLocation>
</comment>
<keyword evidence="9" id="KW-1185">Reference proteome</keyword>
<sequence>MSKTMKKNIYFIVAVLLLGVGACKKGSFLDAKQPSDLNEESTFTDSVRTIAFLTRSYVDVGFNFDANRWEGGGHPVLADEAIPVRFTGPQNDAILMASGALSASSTNVAKQVQVLNNWKTPWENIRRTNVFLLNVGRSPLSERLKKQLKAEARFLRAWYYFQLVKVYGGVPLIGDATYTATDNIDLPRSNYGDCVDYIVKECEAAAADLPSFSEQPQQDYGRITKGACMGLKSRMLLYAASPLFNGGGIANDAALKNIAGYATADPERWSKAAQAAKDIISSGSYTLMEDNVTRMGYGFYNVFLKRYNNEYLFAAMKAPNREYENNLLPTSRTGSGKSSAPTQQLVDAFGMENGLPITDPASGYNANDPYVKRDPRFGNSIIYNGSRFFLASSNAMVAVNTFVGSSPDGPAATGPISIPGYYWRKMMIEDGSGNTERCYPLIRYAEILLNYAEALNEYQGPIAEVYNTLIQVRKRAGILPGLNSNYGLKSGITKDEMRLVIQNERRVELALEEHRVWDVRRWKIAEVTDNVMLKGMKITKTGNNFSYEVIDIKPHAFRPAFYLFPIPESEIAKSPKLLQNPGW</sequence>
<evidence type="ECO:0000259" key="6">
    <source>
        <dbReference type="Pfam" id="PF07980"/>
    </source>
</evidence>
<keyword evidence="5" id="KW-0998">Cell outer membrane</keyword>
<dbReference type="STRING" id="151894.SAMN04488524_4627"/>
<comment type="similarity">
    <text evidence="2">Belongs to the SusD family.</text>
</comment>
<dbReference type="InterPro" id="IPR033985">
    <property type="entry name" value="SusD-like_N"/>
</dbReference>
<evidence type="ECO:0000256" key="4">
    <source>
        <dbReference type="ARBA" id="ARBA00023136"/>
    </source>
</evidence>
<dbReference type="Pfam" id="PF07980">
    <property type="entry name" value="SusD_RagB"/>
    <property type="match status" value="1"/>
</dbReference>
<evidence type="ECO:0000256" key="5">
    <source>
        <dbReference type="ARBA" id="ARBA00023237"/>
    </source>
</evidence>
<name>A0A1W2EAB9_9SPHI</name>
<dbReference type="GO" id="GO:0009279">
    <property type="term" value="C:cell outer membrane"/>
    <property type="evidence" value="ECO:0007669"/>
    <property type="project" value="UniProtKB-SubCell"/>
</dbReference>
<evidence type="ECO:0000313" key="9">
    <source>
        <dbReference type="Proteomes" id="UP000192756"/>
    </source>
</evidence>
<feature type="domain" description="RagB/SusD" evidence="6">
    <location>
        <begin position="321"/>
        <end position="583"/>
    </location>
</feature>